<comment type="function">
    <text evidence="5 6">Provides the precursors necessary for DNA synthesis. Catalyzes the biosynthesis of deoxyribonucleotides from the corresponding ribonucleotides.</text>
</comment>
<dbReference type="VEuPathDB" id="MicrosporidiaDB:M153_6680004595"/>
<feature type="domain" description="Ribonucleotide reductase large subunit" evidence="8">
    <location>
        <begin position="668"/>
        <end position="690"/>
    </location>
</feature>
<comment type="similarity">
    <text evidence="1 6">Belongs to the ribonucleoside diphosphate reductase large chain family.</text>
</comment>
<evidence type="ECO:0000313" key="9">
    <source>
        <dbReference type="EMBL" id="KRH93679.1"/>
    </source>
</evidence>
<gene>
    <name evidence="9" type="ORF">M153_6680004595</name>
</gene>
<dbReference type="UniPathway" id="UPA00326"/>
<dbReference type="SUPFAM" id="SSF51998">
    <property type="entry name" value="PFL-like glycyl radical enzymes"/>
    <property type="match status" value="1"/>
</dbReference>
<feature type="region of interest" description="Disordered" evidence="7">
    <location>
        <begin position="467"/>
        <end position="521"/>
    </location>
</feature>
<dbReference type="CDD" id="cd01679">
    <property type="entry name" value="RNR_I"/>
    <property type="match status" value="1"/>
</dbReference>
<comment type="caution">
    <text evidence="9">The sequence shown here is derived from an EMBL/GenBank/DDBJ whole genome shotgun (WGS) entry which is preliminary data.</text>
</comment>
<name>A0A0R0M2L3_9MICR</name>
<dbReference type="GO" id="GO:0005524">
    <property type="term" value="F:ATP binding"/>
    <property type="evidence" value="ECO:0007669"/>
    <property type="project" value="InterPro"/>
</dbReference>
<keyword evidence="10" id="KW-1185">Reference proteome</keyword>
<feature type="compositionally biased region" description="Polar residues" evidence="7">
    <location>
        <begin position="471"/>
        <end position="482"/>
    </location>
</feature>
<sequence>MTVASDKTFFLKKSTGKEPIEISRILNLLKSISSDLTISEDLLMDLYNKIIEGLCDNMLIDELFSLFTECAASCMTKHPDFDVISRRLAVKQLHAKTGTSFFKKVKLLFKAGLYFDKSFYERVKEAKDEIEAVIDYNKDFNLSYFGIRTLERSYLLKLNDKIIERPQDLYMRVALGVHYDSLQDAFETYRLLSTQYFSFATPTMFNSGTMNQQMASCFLLGIDFDTTESIFDAVKNCALISKRTGGLGLQIHNLRGNNSIIKSSGGRTSGIVPVLKIFESTLRCIDQGGQKRPGACAFYLEPWHVDILEFIELKKNTGKEEMRCRDLFTALWIPDLFMERVKEDGQWSLFSPDEVPGLNLLYGEEFKEKYIQEEKKGTARRTIRAQVIWKSLISSQIETGLPYMLYKDTINKCNNQKHLGTIQSSNLCAEIVEYTSPDEIAVCNLSSIGLPSFLVKKGMDAKKYHQERMGHNNSPDGTSDTLITPESPTTDSSSHSISQEPEKEEKENFDGSENKRMKTDEKMVNKSVETITQTVDFIFTTDESEYYFDFNHLRYVVSIIIHSMNKIIDINAYPLSQARNSNFKHRPLGLGIQGLADLFVMLRLPFDSDKARELNKLIFETIQFAALEESCKLAKQYGPYSSFEGSPASKGILHFDFYGVKPITPFDWSNLRRNIVNYGLRNSMLTSLMPTASTSQIMGFNECFEPFTSNFYARRTLAGDFQIINKYLLKDLIQLGLWNDEMKNILIEQKGSIQKITSIPKNLKQLYKTSWELSMKSLIDLSSDRQPFIDQSQSLNMFVATPTYQKITSMHFYSWKKKLKTGMYYLRTKPIASAVQFTVDKEMIKKSNLMTSDLQFSEMNTGTYQTEDENGPCDTCTA</sequence>
<feature type="compositionally biased region" description="Basic and acidic residues" evidence="7">
    <location>
        <begin position="500"/>
        <end position="521"/>
    </location>
</feature>
<dbReference type="OrthoDB" id="3000483at2759"/>
<evidence type="ECO:0000259" key="8">
    <source>
        <dbReference type="PROSITE" id="PS00089"/>
    </source>
</evidence>
<reference evidence="9 10" key="1">
    <citation type="submission" date="2015-07" db="EMBL/GenBank/DDBJ databases">
        <title>The genome of Pseudoloma neurophilia, a relevant intracellular parasite of the zebrafish.</title>
        <authorList>
            <person name="Ndikumana S."/>
            <person name="Pelin A."/>
            <person name="Sanders J."/>
            <person name="Corradi N."/>
        </authorList>
    </citation>
    <scope>NUCLEOTIDE SEQUENCE [LARGE SCALE GENOMIC DNA]</scope>
    <source>
        <strain evidence="9 10">MK1</strain>
    </source>
</reference>
<dbReference type="InterPro" id="IPR013346">
    <property type="entry name" value="NrdE_NrdA_C"/>
</dbReference>
<evidence type="ECO:0000256" key="6">
    <source>
        <dbReference type="RuleBase" id="RU003410"/>
    </source>
</evidence>
<dbReference type="InterPro" id="IPR039718">
    <property type="entry name" value="Rrm1"/>
</dbReference>
<dbReference type="InterPro" id="IPR008926">
    <property type="entry name" value="RNR_R1-su_N"/>
</dbReference>
<dbReference type="AlphaFoldDB" id="A0A0R0M2L3"/>
<evidence type="ECO:0000256" key="1">
    <source>
        <dbReference type="ARBA" id="ARBA00010406"/>
    </source>
</evidence>
<dbReference type="EMBL" id="LGUB01000253">
    <property type="protein sequence ID" value="KRH93679.1"/>
    <property type="molecule type" value="Genomic_DNA"/>
</dbReference>
<feature type="compositionally biased region" description="Low complexity" evidence="7">
    <location>
        <begin position="483"/>
        <end position="498"/>
    </location>
</feature>
<protein>
    <recommendedName>
        <fullName evidence="2 6">Ribonucleoside-diphosphate reductase</fullName>
        <ecNumber evidence="2 6">1.17.4.1</ecNumber>
    </recommendedName>
</protein>
<keyword evidence="4 6" id="KW-0215">Deoxyribonucleotide synthesis</keyword>
<accession>A0A0R0M2L3</accession>
<evidence type="ECO:0000256" key="3">
    <source>
        <dbReference type="ARBA" id="ARBA00023002"/>
    </source>
</evidence>
<keyword evidence="3 6" id="KW-0560">Oxidoreductase</keyword>
<evidence type="ECO:0000256" key="4">
    <source>
        <dbReference type="ARBA" id="ARBA00023116"/>
    </source>
</evidence>
<dbReference type="Pfam" id="PF02867">
    <property type="entry name" value="Ribonuc_red_lgC"/>
    <property type="match status" value="2"/>
</dbReference>
<proteinExistence type="inferred from homology"/>
<dbReference type="Gene3D" id="3.20.70.20">
    <property type="match status" value="1"/>
</dbReference>
<comment type="catalytic activity">
    <reaction evidence="6">
        <text>a 2'-deoxyribonucleoside 5'-diphosphate + [thioredoxin]-disulfide + H2O = a ribonucleoside 5'-diphosphate + [thioredoxin]-dithiol</text>
        <dbReference type="Rhea" id="RHEA:23252"/>
        <dbReference type="Rhea" id="RHEA-COMP:10698"/>
        <dbReference type="Rhea" id="RHEA-COMP:10700"/>
        <dbReference type="ChEBI" id="CHEBI:15377"/>
        <dbReference type="ChEBI" id="CHEBI:29950"/>
        <dbReference type="ChEBI" id="CHEBI:50058"/>
        <dbReference type="ChEBI" id="CHEBI:57930"/>
        <dbReference type="ChEBI" id="CHEBI:73316"/>
        <dbReference type="EC" id="1.17.4.1"/>
    </reaction>
</comment>
<evidence type="ECO:0000256" key="7">
    <source>
        <dbReference type="SAM" id="MobiDB-lite"/>
    </source>
</evidence>
<dbReference type="SUPFAM" id="SSF48168">
    <property type="entry name" value="R1 subunit of ribonucleotide reductase, N-terminal domain"/>
    <property type="match status" value="1"/>
</dbReference>
<dbReference type="PRINTS" id="PR01183">
    <property type="entry name" value="RIBORDTASEM1"/>
</dbReference>
<dbReference type="Proteomes" id="UP000051530">
    <property type="component" value="Unassembled WGS sequence"/>
</dbReference>
<dbReference type="EC" id="1.17.4.1" evidence="2 6"/>
<dbReference type="NCBIfam" id="TIGR02506">
    <property type="entry name" value="NrdE_NrdA"/>
    <property type="match status" value="1"/>
</dbReference>
<dbReference type="PANTHER" id="PTHR11573">
    <property type="entry name" value="RIBONUCLEOSIDE-DIPHOSPHATE REDUCTASE LARGE CHAIN"/>
    <property type="match status" value="1"/>
</dbReference>
<dbReference type="GO" id="GO:0005971">
    <property type="term" value="C:ribonucleoside-diphosphate reductase complex"/>
    <property type="evidence" value="ECO:0007669"/>
    <property type="project" value="TreeGrafter"/>
</dbReference>
<evidence type="ECO:0000256" key="2">
    <source>
        <dbReference type="ARBA" id="ARBA00012274"/>
    </source>
</evidence>
<dbReference type="Pfam" id="PF00317">
    <property type="entry name" value="Ribonuc_red_lgN"/>
    <property type="match status" value="1"/>
</dbReference>
<dbReference type="PANTHER" id="PTHR11573:SF6">
    <property type="entry name" value="RIBONUCLEOSIDE-DIPHOSPHATE REDUCTASE LARGE SUBUNIT"/>
    <property type="match status" value="1"/>
</dbReference>
<dbReference type="InterPro" id="IPR000788">
    <property type="entry name" value="RNR_lg_C"/>
</dbReference>
<dbReference type="PROSITE" id="PS00089">
    <property type="entry name" value="RIBORED_LARGE"/>
    <property type="match status" value="1"/>
</dbReference>
<organism evidence="9 10">
    <name type="scientific">Pseudoloma neurophilia</name>
    <dbReference type="NCBI Taxonomy" id="146866"/>
    <lineage>
        <taxon>Eukaryota</taxon>
        <taxon>Fungi</taxon>
        <taxon>Fungi incertae sedis</taxon>
        <taxon>Microsporidia</taxon>
        <taxon>Pseudoloma</taxon>
    </lineage>
</organism>
<dbReference type="GO" id="GO:0004748">
    <property type="term" value="F:ribonucleoside-diphosphate reductase activity, thioredoxin disulfide as acceptor"/>
    <property type="evidence" value="ECO:0007669"/>
    <property type="project" value="UniProtKB-EC"/>
</dbReference>
<dbReference type="GO" id="GO:0009263">
    <property type="term" value="P:deoxyribonucleotide biosynthetic process"/>
    <property type="evidence" value="ECO:0007669"/>
    <property type="project" value="UniProtKB-KW"/>
</dbReference>
<evidence type="ECO:0000313" key="10">
    <source>
        <dbReference type="Proteomes" id="UP000051530"/>
    </source>
</evidence>
<dbReference type="InterPro" id="IPR013509">
    <property type="entry name" value="RNR_lsu_N"/>
</dbReference>
<evidence type="ECO:0000256" key="5">
    <source>
        <dbReference type="ARBA" id="ARBA00024942"/>
    </source>
</evidence>